<accession>A0A2R5GLM2</accession>
<proteinExistence type="predicted"/>
<evidence type="ECO:0000256" key="1">
    <source>
        <dbReference type="SAM" id="MobiDB-lite"/>
    </source>
</evidence>
<evidence type="ECO:0000313" key="2">
    <source>
        <dbReference type="EMBL" id="GBG31796.1"/>
    </source>
</evidence>
<protein>
    <submittedName>
        <fullName evidence="2">Uncharacterized protein</fullName>
    </submittedName>
</protein>
<evidence type="ECO:0000313" key="3">
    <source>
        <dbReference type="Proteomes" id="UP000241890"/>
    </source>
</evidence>
<dbReference type="AlphaFoldDB" id="A0A2R5GLM2"/>
<dbReference type="EMBL" id="BEYU01000107">
    <property type="protein sequence ID" value="GBG31796.1"/>
    <property type="molecule type" value="Genomic_DNA"/>
</dbReference>
<name>A0A2R5GLM2_9STRA</name>
<comment type="caution">
    <text evidence="2">The sequence shown here is derived from an EMBL/GenBank/DDBJ whole genome shotgun (WGS) entry which is preliminary data.</text>
</comment>
<feature type="region of interest" description="Disordered" evidence="1">
    <location>
        <begin position="381"/>
        <end position="420"/>
    </location>
</feature>
<dbReference type="InParanoid" id="A0A2R5GLM2"/>
<gene>
    <name evidence="2" type="ORF">FCC1311_080212</name>
</gene>
<feature type="compositionally biased region" description="Low complexity" evidence="1">
    <location>
        <begin position="381"/>
        <end position="393"/>
    </location>
</feature>
<organism evidence="2 3">
    <name type="scientific">Hondaea fermentalgiana</name>
    <dbReference type="NCBI Taxonomy" id="2315210"/>
    <lineage>
        <taxon>Eukaryota</taxon>
        <taxon>Sar</taxon>
        <taxon>Stramenopiles</taxon>
        <taxon>Bigyra</taxon>
        <taxon>Labyrinthulomycetes</taxon>
        <taxon>Thraustochytrida</taxon>
        <taxon>Thraustochytriidae</taxon>
        <taxon>Hondaea</taxon>
    </lineage>
</organism>
<reference evidence="2 3" key="1">
    <citation type="submission" date="2017-12" db="EMBL/GenBank/DDBJ databases">
        <title>Sequencing, de novo assembly and annotation of complete genome of a new Thraustochytrid species, strain FCC1311.</title>
        <authorList>
            <person name="Sedici K."/>
            <person name="Godart F."/>
            <person name="Aiese Cigliano R."/>
            <person name="Sanseverino W."/>
            <person name="Barakat M."/>
            <person name="Ortet P."/>
            <person name="Marechal E."/>
            <person name="Cagnac O."/>
            <person name="Amato A."/>
        </authorList>
    </citation>
    <scope>NUCLEOTIDE SEQUENCE [LARGE SCALE GENOMIC DNA]</scope>
</reference>
<feature type="region of interest" description="Disordered" evidence="1">
    <location>
        <begin position="459"/>
        <end position="496"/>
    </location>
</feature>
<dbReference type="Proteomes" id="UP000241890">
    <property type="component" value="Unassembled WGS sequence"/>
</dbReference>
<keyword evidence="3" id="KW-1185">Reference proteome</keyword>
<sequence length="496" mass="54511">MASAIMAHAMASAIMAHAPVPALNLIGTTNMWQGQQLNHQTEAAGRGLNGSFVIFEVSGLEPGSVLCAVRVSLLAVTRNNEEIFITRADIPADVLREQQQGALVHCPSPADIDNRTHVQVNFIAFTRNAYGNALFIVNEGSMMKKDKTNGATGKFLRVRLEVVCNDGQHLLNQVNIRWQSNLSNGRKQAHRENLAHFRVAYNLHAARTIRHVLEHGTMDPSSPSDRMGNLDYLLDHAHTAKEYVEQQQPETHLNGDVFLLDTVRSFLPSRAPTSRAQLDFATTEGECYLKQDTRVLSATPGSIDDANEAFKGTLARGHVSAISSDAPLAVPSSNLGAWVAPAGQEYACAEDDLNSYLDDPFNPETLLSQFEVPPIEVSQSVVSQSEVSQSEVSATEDNTYQDQEDSSPFMPHTSHFGDHAVDFDDLQSLPLEEGSFQDFQSNTPSDTHEMQDALVDDNLGGMENLDDENVDSSSLKRARDDDAELENANHHKRIRN</sequence>